<reference evidence="1 2" key="1">
    <citation type="submission" date="2021-06" db="EMBL/GenBank/DDBJ databases">
        <title>Caerostris darwini draft genome.</title>
        <authorList>
            <person name="Kono N."/>
            <person name="Arakawa K."/>
        </authorList>
    </citation>
    <scope>NUCLEOTIDE SEQUENCE [LARGE SCALE GENOMIC DNA]</scope>
</reference>
<evidence type="ECO:0000313" key="1">
    <source>
        <dbReference type="EMBL" id="GIY22205.1"/>
    </source>
</evidence>
<sequence>MMQERCFINLQRVLSSLNDIGLHSYKEQVHPLVVSSPTKRLPFLTFRNVMGGLGIVARATLTKGEQNTSFIFGEEGLRENTYLDPSHIITVNFHLTHHIPQSLAA</sequence>
<keyword evidence="2" id="KW-1185">Reference proteome</keyword>
<name>A0AAV4RPI8_9ARAC</name>
<protein>
    <submittedName>
        <fullName evidence="1">Uncharacterized protein</fullName>
    </submittedName>
</protein>
<comment type="caution">
    <text evidence="1">The sequence shown here is derived from an EMBL/GenBank/DDBJ whole genome shotgun (WGS) entry which is preliminary data.</text>
</comment>
<dbReference type="AlphaFoldDB" id="A0AAV4RPI8"/>
<dbReference type="EMBL" id="BPLQ01006411">
    <property type="protein sequence ID" value="GIY22205.1"/>
    <property type="molecule type" value="Genomic_DNA"/>
</dbReference>
<evidence type="ECO:0000313" key="2">
    <source>
        <dbReference type="Proteomes" id="UP001054837"/>
    </source>
</evidence>
<organism evidence="1 2">
    <name type="scientific">Caerostris darwini</name>
    <dbReference type="NCBI Taxonomy" id="1538125"/>
    <lineage>
        <taxon>Eukaryota</taxon>
        <taxon>Metazoa</taxon>
        <taxon>Ecdysozoa</taxon>
        <taxon>Arthropoda</taxon>
        <taxon>Chelicerata</taxon>
        <taxon>Arachnida</taxon>
        <taxon>Araneae</taxon>
        <taxon>Araneomorphae</taxon>
        <taxon>Entelegynae</taxon>
        <taxon>Araneoidea</taxon>
        <taxon>Araneidae</taxon>
        <taxon>Caerostris</taxon>
    </lineage>
</organism>
<accession>A0AAV4RPI8</accession>
<dbReference type="Proteomes" id="UP001054837">
    <property type="component" value="Unassembled WGS sequence"/>
</dbReference>
<proteinExistence type="predicted"/>
<gene>
    <name evidence="1" type="ORF">CDAR_102271</name>
</gene>